<feature type="chain" id="PRO_5045836991" description="Iron transporter" evidence="2">
    <location>
        <begin position="20"/>
        <end position="286"/>
    </location>
</feature>
<evidence type="ECO:0000256" key="1">
    <source>
        <dbReference type="SAM" id="MobiDB-lite"/>
    </source>
</evidence>
<proteinExistence type="predicted"/>
<organism evidence="3 4">
    <name type="scientific">Sellimonas caecigallum</name>
    <dbReference type="NCBI Taxonomy" id="2592333"/>
    <lineage>
        <taxon>Bacteria</taxon>
        <taxon>Bacillati</taxon>
        <taxon>Bacillota</taxon>
        <taxon>Clostridia</taxon>
        <taxon>Lachnospirales</taxon>
        <taxon>Lachnospiraceae</taxon>
        <taxon>Sellimonas</taxon>
    </lineage>
</organism>
<name>A0ABS7L8D2_9FIRM</name>
<feature type="region of interest" description="Disordered" evidence="1">
    <location>
        <begin position="165"/>
        <end position="184"/>
    </location>
</feature>
<dbReference type="RefSeq" id="WP_221919841.1">
    <property type="nucleotide sequence ID" value="NZ_CP173660.1"/>
</dbReference>
<evidence type="ECO:0000313" key="4">
    <source>
        <dbReference type="Proteomes" id="UP000779049"/>
    </source>
</evidence>
<evidence type="ECO:0008006" key="5">
    <source>
        <dbReference type="Google" id="ProtNLM"/>
    </source>
</evidence>
<protein>
    <recommendedName>
        <fullName evidence="5">Iron transporter</fullName>
    </recommendedName>
</protein>
<keyword evidence="4" id="KW-1185">Reference proteome</keyword>
<gene>
    <name evidence="3" type="ORF">FLB61_08115</name>
</gene>
<accession>A0ABS7L8D2</accession>
<dbReference type="Proteomes" id="UP000779049">
    <property type="component" value="Unassembled WGS sequence"/>
</dbReference>
<feature type="signal peptide" evidence="2">
    <location>
        <begin position="1"/>
        <end position="19"/>
    </location>
</feature>
<reference evidence="3 4" key="1">
    <citation type="journal article" date="2020" name="New Microbes New Infect">
        <title>Sellimonas caecigallum sp. nov., description and genome sequence of a new member of the Sellimonas genus isolated from the cecum of feral chicken.</title>
        <authorList>
            <person name="Wongkuna S."/>
            <person name="Ghimire S."/>
            <person name="Antony L."/>
            <person name="Chankhamhaengdecha S."/>
            <person name="Janvilisri T."/>
            <person name="Scaria J."/>
        </authorList>
    </citation>
    <scope>NUCLEOTIDE SEQUENCE [LARGE SCALE GENOMIC DNA]</scope>
    <source>
        <strain evidence="3 4">SW451</strain>
    </source>
</reference>
<sequence>MKKKIITLICISLLSSALISGCSGQDTEKTADKKEAVTSQQSKKAALEDGVYSAEFHTDSGMFHVNEAHDGKGTLTVKDGEMTIHISLVSKNILNLFPGLAEDAKKEGAKVLEPTTDTVTYSDGYTEEVYGFDVPVPELEKEFDLALIGKKGKWYDHKVSVSNPVKVEEENENGTSSNSEPVSVDMEDGEYEVEVTLEGGSGRASVSSPAVLLVKNRKAYARIEWSSPNYDYMKIGTEIYYPVNTEGNSTFEIPVSVFDKKMTVIADTTAMGTPHEIEYTLTFHLE</sequence>
<keyword evidence="2" id="KW-0732">Signal</keyword>
<comment type="caution">
    <text evidence="3">The sequence shown here is derived from an EMBL/GenBank/DDBJ whole genome shotgun (WGS) entry which is preliminary data.</text>
</comment>
<evidence type="ECO:0000313" key="3">
    <source>
        <dbReference type="EMBL" id="MBY0759050.1"/>
    </source>
</evidence>
<evidence type="ECO:0000256" key="2">
    <source>
        <dbReference type="SAM" id="SignalP"/>
    </source>
</evidence>
<dbReference type="PROSITE" id="PS51257">
    <property type="entry name" value="PROKAR_LIPOPROTEIN"/>
    <property type="match status" value="1"/>
</dbReference>
<dbReference type="EMBL" id="VIRV01000010">
    <property type="protein sequence ID" value="MBY0759050.1"/>
    <property type="molecule type" value="Genomic_DNA"/>
</dbReference>